<reference evidence="2" key="1">
    <citation type="submission" date="2017-08" db="EMBL/GenBank/DDBJ databases">
        <authorList>
            <person name="Grouzdev D.S."/>
            <person name="Gaisin V.A."/>
            <person name="Rysina M.S."/>
            <person name="Gorlenko V.M."/>
        </authorList>
    </citation>
    <scope>NUCLEOTIDE SEQUENCE [LARGE SCALE GENOMIC DNA]</scope>
    <source>
        <strain evidence="2">Kir15-3F</strain>
    </source>
</reference>
<organism evidence="1 2">
    <name type="scientific">Candidatus Viridilinea mediisalina</name>
    <dbReference type="NCBI Taxonomy" id="2024553"/>
    <lineage>
        <taxon>Bacteria</taxon>
        <taxon>Bacillati</taxon>
        <taxon>Chloroflexota</taxon>
        <taxon>Chloroflexia</taxon>
        <taxon>Chloroflexales</taxon>
        <taxon>Chloroflexineae</taxon>
        <taxon>Oscillochloridaceae</taxon>
        <taxon>Candidatus Viridilinea</taxon>
    </lineage>
</organism>
<dbReference type="AlphaFoldDB" id="A0A2A6RNV3"/>
<accession>A0A2A6RNV3</accession>
<dbReference type="Proteomes" id="UP000220527">
    <property type="component" value="Unassembled WGS sequence"/>
</dbReference>
<dbReference type="NCBIfam" id="TIGR04256">
    <property type="entry name" value="GxxExxY"/>
    <property type="match status" value="1"/>
</dbReference>
<sequence>MMSLKHHDLTDAVINAFYHVYNTLGSGFLEKVYENALVYELRKRGYTVAQQLPIKVLYDGHVVGDYYADLVVNNCVILELKAVATITTDHEAQLLNYLRATRYEVGLLLNFGPKPQVKRKIYDLARQNR</sequence>
<proteinExistence type="predicted"/>
<name>A0A2A6RNV3_9CHLR</name>
<dbReference type="Pfam" id="PF13366">
    <property type="entry name" value="PDDEXK_3"/>
    <property type="match status" value="1"/>
</dbReference>
<dbReference type="OrthoDB" id="9798792at2"/>
<keyword evidence="2" id="KW-1185">Reference proteome</keyword>
<comment type="caution">
    <text evidence="1">The sequence shown here is derived from an EMBL/GenBank/DDBJ whole genome shotgun (WGS) entry which is preliminary data.</text>
</comment>
<evidence type="ECO:0000313" key="2">
    <source>
        <dbReference type="Proteomes" id="UP000220527"/>
    </source>
</evidence>
<gene>
    <name evidence="1" type="ORF">CJ255_02580</name>
</gene>
<dbReference type="EMBL" id="NQWI01000007">
    <property type="protein sequence ID" value="PDW04558.1"/>
    <property type="molecule type" value="Genomic_DNA"/>
</dbReference>
<evidence type="ECO:0000313" key="1">
    <source>
        <dbReference type="EMBL" id="PDW04558.1"/>
    </source>
</evidence>
<dbReference type="InterPro" id="IPR026350">
    <property type="entry name" value="GxxExxY"/>
</dbReference>
<protein>
    <submittedName>
        <fullName evidence="1">GxxExxY protein</fullName>
    </submittedName>
</protein>